<feature type="compositionally biased region" description="Basic and acidic residues" evidence="1">
    <location>
        <begin position="82"/>
        <end position="93"/>
    </location>
</feature>
<evidence type="ECO:0008006" key="3">
    <source>
        <dbReference type="Google" id="ProtNLM"/>
    </source>
</evidence>
<dbReference type="InterPro" id="IPR016159">
    <property type="entry name" value="Cullin_repeat-like_dom_sf"/>
</dbReference>
<dbReference type="EMBL" id="LR862147">
    <property type="protein sequence ID" value="CAD1828430.1"/>
    <property type="molecule type" value="Genomic_DNA"/>
</dbReference>
<feature type="compositionally biased region" description="Polar residues" evidence="1">
    <location>
        <begin position="94"/>
        <end position="106"/>
    </location>
</feature>
<reference evidence="2" key="1">
    <citation type="submission" date="2020-07" db="EMBL/GenBank/DDBJ databases">
        <authorList>
            <person name="Lin J."/>
        </authorList>
    </citation>
    <scope>NUCLEOTIDE SEQUENCE</scope>
</reference>
<evidence type="ECO:0000313" key="2">
    <source>
        <dbReference type="EMBL" id="CAD1828430.1"/>
    </source>
</evidence>
<dbReference type="AlphaFoldDB" id="A0A6V7PC22"/>
<proteinExistence type="predicted"/>
<name>A0A6V7PC22_ANACO</name>
<evidence type="ECO:0000256" key="1">
    <source>
        <dbReference type="SAM" id="MobiDB-lite"/>
    </source>
</evidence>
<dbReference type="Gene3D" id="1.20.1310.10">
    <property type="entry name" value="Cullin Repeats"/>
    <property type="match status" value="1"/>
</dbReference>
<protein>
    <recommendedName>
        <fullName evidence="3">Cullin N-terminal domain-containing protein</fullName>
    </recommendedName>
</protein>
<feature type="region of interest" description="Disordered" evidence="1">
    <location>
        <begin position="82"/>
        <end position="106"/>
    </location>
</feature>
<gene>
    <name evidence="2" type="ORF">CB5_LOCUS11641</name>
</gene>
<accession>A0A6V7PC22</accession>
<sequence length="106" mass="12174">MDESISLEEGWEILEEGIAKAVARFLEEDMQMRFSSVEYTKYYTCAFRLGIQSFNYCEVIYDRYKSALEQIVTSMGTVAEKLSDLDPDDRNREAAQSQAYGNALKT</sequence>
<dbReference type="SUPFAM" id="SSF74788">
    <property type="entry name" value="Cullin repeat-like"/>
    <property type="match status" value="1"/>
</dbReference>
<organism evidence="2">
    <name type="scientific">Ananas comosus var. bracteatus</name>
    <name type="common">red pineapple</name>
    <dbReference type="NCBI Taxonomy" id="296719"/>
    <lineage>
        <taxon>Eukaryota</taxon>
        <taxon>Viridiplantae</taxon>
        <taxon>Streptophyta</taxon>
        <taxon>Embryophyta</taxon>
        <taxon>Tracheophyta</taxon>
        <taxon>Spermatophyta</taxon>
        <taxon>Magnoliopsida</taxon>
        <taxon>Liliopsida</taxon>
        <taxon>Poales</taxon>
        <taxon>Bromeliaceae</taxon>
        <taxon>Bromelioideae</taxon>
        <taxon>Ananas</taxon>
    </lineage>
</organism>